<dbReference type="GO" id="GO:0016874">
    <property type="term" value="F:ligase activity"/>
    <property type="evidence" value="ECO:0007669"/>
    <property type="project" value="UniProtKB-KW"/>
</dbReference>
<sequence>MEELVVPVKGEAQELDGLRVGALEAQFASRKEAVLAQASILVHGGPRARLGVEENAANATQVAVGLELALQVDDVGAHGGDSLAISSTRARVVTPQMLLSHLASERYGA</sequence>
<evidence type="ECO:0000313" key="1">
    <source>
        <dbReference type="EMBL" id="GIX61657.1"/>
    </source>
</evidence>
<dbReference type="EMBL" id="BPLF01000001">
    <property type="protein sequence ID" value="GIX61657.1"/>
    <property type="molecule type" value="Genomic_DNA"/>
</dbReference>
<proteinExistence type="predicted"/>
<organism evidence="1 2">
    <name type="scientific">Babesia caballi</name>
    <dbReference type="NCBI Taxonomy" id="5871"/>
    <lineage>
        <taxon>Eukaryota</taxon>
        <taxon>Sar</taxon>
        <taxon>Alveolata</taxon>
        <taxon>Apicomplexa</taxon>
        <taxon>Aconoidasida</taxon>
        <taxon>Piroplasmida</taxon>
        <taxon>Babesiidae</taxon>
        <taxon>Babesia</taxon>
    </lineage>
</organism>
<keyword evidence="1" id="KW-0436">Ligase</keyword>
<dbReference type="AlphaFoldDB" id="A0AAV4LN57"/>
<reference evidence="1 2" key="1">
    <citation type="submission" date="2021-06" db="EMBL/GenBank/DDBJ databases">
        <title>Genome sequence of Babesia caballi.</title>
        <authorList>
            <person name="Yamagishi J."/>
            <person name="Kidaka T."/>
            <person name="Ochi A."/>
        </authorList>
    </citation>
    <scope>NUCLEOTIDE SEQUENCE [LARGE SCALE GENOMIC DNA]</scope>
    <source>
        <strain evidence="1">USDA-D6B2</strain>
    </source>
</reference>
<dbReference type="GeneID" id="94193140"/>
<accession>A0AAV4LN57</accession>
<gene>
    <name evidence="1" type="ORF">BcabD6B2_10920</name>
</gene>
<name>A0AAV4LN57_BABCB</name>
<dbReference type="RefSeq" id="XP_067713728.1">
    <property type="nucleotide sequence ID" value="XM_067857627.1"/>
</dbReference>
<evidence type="ECO:0000313" key="2">
    <source>
        <dbReference type="Proteomes" id="UP001497744"/>
    </source>
</evidence>
<comment type="caution">
    <text evidence="1">The sequence shown here is derived from an EMBL/GenBank/DDBJ whole genome shotgun (WGS) entry which is preliminary data.</text>
</comment>
<keyword evidence="2" id="KW-1185">Reference proteome</keyword>
<protein>
    <submittedName>
        <fullName evidence="1">Formate--tetrahydrofolate ligase</fullName>
    </submittedName>
</protein>
<dbReference type="Proteomes" id="UP001497744">
    <property type="component" value="Unassembled WGS sequence"/>
</dbReference>